<organism evidence="5 6">
    <name type="scientific">Elysia marginata</name>
    <dbReference type="NCBI Taxonomy" id="1093978"/>
    <lineage>
        <taxon>Eukaryota</taxon>
        <taxon>Metazoa</taxon>
        <taxon>Spiralia</taxon>
        <taxon>Lophotrochozoa</taxon>
        <taxon>Mollusca</taxon>
        <taxon>Gastropoda</taxon>
        <taxon>Heterobranchia</taxon>
        <taxon>Euthyneura</taxon>
        <taxon>Panpulmonata</taxon>
        <taxon>Sacoglossa</taxon>
        <taxon>Placobranchoidea</taxon>
        <taxon>Plakobranchidae</taxon>
        <taxon>Elysia</taxon>
    </lineage>
</organism>
<keyword evidence="3" id="KW-1133">Transmembrane helix</keyword>
<dbReference type="Proteomes" id="UP000762676">
    <property type="component" value="Unassembled WGS sequence"/>
</dbReference>
<dbReference type="AlphaFoldDB" id="A0AAV4EUS2"/>
<evidence type="ECO:0000259" key="4">
    <source>
        <dbReference type="PROSITE" id="PS51253"/>
    </source>
</evidence>
<dbReference type="InterPro" id="IPR007889">
    <property type="entry name" value="HTH_Psq"/>
</dbReference>
<keyword evidence="1" id="KW-0238">DNA-binding</keyword>
<dbReference type="Pfam" id="PF03221">
    <property type="entry name" value="HTH_Tnp_Tc5"/>
    <property type="match status" value="1"/>
</dbReference>
<evidence type="ECO:0000256" key="2">
    <source>
        <dbReference type="ARBA" id="ARBA00023242"/>
    </source>
</evidence>
<dbReference type="PROSITE" id="PS51253">
    <property type="entry name" value="HTH_CENPB"/>
    <property type="match status" value="1"/>
</dbReference>
<feature type="transmembrane region" description="Helical" evidence="3">
    <location>
        <begin position="6"/>
        <end position="26"/>
    </location>
</feature>
<evidence type="ECO:0000256" key="3">
    <source>
        <dbReference type="SAM" id="Phobius"/>
    </source>
</evidence>
<name>A0AAV4EUS2_9GAST</name>
<sequence>MRHLWTMLHVWTSPGVVQILTALLYLQLLTITKFTRANITSLNKAGQVGLKKASRDFGIPYSTIGEKVRGRRPVKAGSKFLLHSEEERRIVEWLKLYAEQALPRSIDDLRKKAKEVLKLRGASTKTKDGLPGKDWVLSFRRRFPELSMRTPQVLGEERALVSHDAVKNWFSQLKQYLDNQDESLLVSADRILMQTRRGSPCHQASRGSLPQQAPNMFITWQTVQGNKRLHLAALLRQGSMWAFDRFP</sequence>
<protein>
    <submittedName>
        <fullName evidence="5">Tigger transposable element-derived protein 6-like protein</fullName>
    </submittedName>
</protein>
<evidence type="ECO:0000313" key="6">
    <source>
        <dbReference type="Proteomes" id="UP000762676"/>
    </source>
</evidence>
<dbReference type="SMART" id="SM00674">
    <property type="entry name" value="CENPB"/>
    <property type="match status" value="1"/>
</dbReference>
<dbReference type="EMBL" id="BMAT01000357">
    <property type="protein sequence ID" value="GFR64709.1"/>
    <property type="molecule type" value="Genomic_DNA"/>
</dbReference>
<keyword evidence="3" id="KW-0812">Transmembrane</keyword>
<dbReference type="GO" id="GO:0003677">
    <property type="term" value="F:DNA binding"/>
    <property type="evidence" value="ECO:0007669"/>
    <property type="project" value="UniProtKB-KW"/>
</dbReference>
<keyword evidence="3" id="KW-0472">Membrane</keyword>
<evidence type="ECO:0000256" key="1">
    <source>
        <dbReference type="ARBA" id="ARBA00023125"/>
    </source>
</evidence>
<comment type="caution">
    <text evidence="5">The sequence shown here is derived from an EMBL/GenBank/DDBJ whole genome shotgun (WGS) entry which is preliminary data.</text>
</comment>
<accession>A0AAV4EUS2</accession>
<gene>
    <name evidence="5" type="ORF">ElyMa_000184400</name>
</gene>
<dbReference type="InterPro" id="IPR006600">
    <property type="entry name" value="HTH_CenpB_DNA-bd_dom"/>
</dbReference>
<evidence type="ECO:0000313" key="5">
    <source>
        <dbReference type="EMBL" id="GFR64709.1"/>
    </source>
</evidence>
<dbReference type="Pfam" id="PF05225">
    <property type="entry name" value="HTH_psq"/>
    <property type="match status" value="1"/>
</dbReference>
<keyword evidence="6" id="KW-1185">Reference proteome</keyword>
<feature type="domain" description="HTH CENPB-type" evidence="4">
    <location>
        <begin position="74"/>
        <end position="149"/>
    </location>
</feature>
<proteinExistence type="predicted"/>
<reference evidence="5 6" key="1">
    <citation type="journal article" date="2021" name="Elife">
        <title>Chloroplast acquisition without the gene transfer in kleptoplastic sea slugs, Plakobranchus ocellatus.</title>
        <authorList>
            <person name="Maeda T."/>
            <person name="Takahashi S."/>
            <person name="Yoshida T."/>
            <person name="Shimamura S."/>
            <person name="Takaki Y."/>
            <person name="Nagai Y."/>
            <person name="Toyoda A."/>
            <person name="Suzuki Y."/>
            <person name="Arimoto A."/>
            <person name="Ishii H."/>
            <person name="Satoh N."/>
            <person name="Nishiyama T."/>
            <person name="Hasebe M."/>
            <person name="Maruyama T."/>
            <person name="Minagawa J."/>
            <person name="Obokata J."/>
            <person name="Shigenobu S."/>
        </authorList>
    </citation>
    <scope>NUCLEOTIDE SEQUENCE [LARGE SCALE GENOMIC DNA]</scope>
</reference>
<keyword evidence="2" id="KW-0539">Nucleus</keyword>